<evidence type="ECO:0000256" key="1">
    <source>
        <dbReference type="ARBA" id="ARBA00022801"/>
    </source>
</evidence>
<dbReference type="PANTHER" id="PTHR22901:SF0">
    <property type="entry name" value="SIALATE O-ACETYLESTERASE"/>
    <property type="match status" value="1"/>
</dbReference>
<dbReference type="SUPFAM" id="SSF52266">
    <property type="entry name" value="SGNH hydrolase"/>
    <property type="match status" value="1"/>
</dbReference>
<dbReference type="AlphaFoldDB" id="A0A644VKK4"/>
<dbReference type="InterPro" id="IPR036514">
    <property type="entry name" value="SGNH_hydro_sf"/>
</dbReference>
<gene>
    <name evidence="3" type="ORF">SDC9_37944</name>
</gene>
<dbReference type="InterPro" id="IPR039329">
    <property type="entry name" value="SIAE"/>
</dbReference>
<evidence type="ECO:0000313" key="3">
    <source>
        <dbReference type="EMBL" id="MPL91861.1"/>
    </source>
</evidence>
<dbReference type="InterPro" id="IPR013783">
    <property type="entry name" value="Ig-like_fold"/>
</dbReference>
<evidence type="ECO:0000259" key="2">
    <source>
        <dbReference type="Pfam" id="PF03629"/>
    </source>
</evidence>
<comment type="caution">
    <text evidence="3">The sequence shown here is derived from an EMBL/GenBank/DDBJ whole genome shotgun (WGS) entry which is preliminary data.</text>
</comment>
<feature type="domain" description="Sialate O-acetylesterase" evidence="2">
    <location>
        <begin position="443"/>
        <end position="546"/>
    </location>
</feature>
<dbReference type="GO" id="GO:0005975">
    <property type="term" value="P:carbohydrate metabolic process"/>
    <property type="evidence" value="ECO:0007669"/>
    <property type="project" value="TreeGrafter"/>
</dbReference>
<protein>
    <recommendedName>
        <fullName evidence="2">Sialate O-acetylesterase domain-containing protein</fullName>
    </recommendedName>
</protein>
<sequence length="658" mass="73697">MKMKKLKLITRSCLMMIYLSFNSILQAKPVLPLLFTDNMVFQQKAEAPIWGNSKPGQSITVTGSWDNKLHRTTADADGKWKLKVQTPVAGGPYTITVSDGEAITLNNVMIGEVWLCSGQSNMEMPLAGWGKVKDYEQEISNASHPNIRLFQVEKQTALSPSTKLKAMGSGWLVCSPQTIPEFSATAYFFAKSLSDSLGNIPIGLIHSSWGGTPAEAWTSEESLTYHPGYSKFISTINKLPKDEEGRRNYVTEQAILFQQEIYRKDNGYKKEMAIWAGDKFNDKKWQSMHLPGFWEQNGLPDFDGIVWFRKTIELNPAWLENDLILNLGMIDDNDITYFNGTQIGNSEGWMNNRQYNVPAELIRKGKNTITIRAYDSGGGGGIHGDAANMYIQSGDMKINISGAWKYSIGLPLKELNFPAIRENQPSQPASLFNGMINPILPYTIGGAIWYQGEANVGRAVEYSTLFPLMIQDWRTKWGYDFPFYFVQLANFMKKQTQAEESDWAALREAQQQALFLENTGMTVIIDIGEADDIHPKNKQEVGRRLALLAMTKSYGYKTNYSGPTYKTHEIKGATIITTFDHADSGLKTSDGLPPKGFYIAGADKKFYPAEAVITGDKITLSNRGVKFPFYIRYGWADNPDCNLINGVQLPAAPFRTDK</sequence>
<dbReference type="PANTHER" id="PTHR22901">
    <property type="entry name" value="SIALATE O-ACETYLESTERASE"/>
    <property type="match status" value="1"/>
</dbReference>
<dbReference type="Pfam" id="PF03629">
    <property type="entry name" value="SASA"/>
    <property type="match status" value="2"/>
</dbReference>
<reference evidence="3" key="1">
    <citation type="submission" date="2019-08" db="EMBL/GenBank/DDBJ databases">
        <authorList>
            <person name="Kucharzyk K."/>
            <person name="Murdoch R.W."/>
            <person name="Higgins S."/>
            <person name="Loffler F."/>
        </authorList>
    </citation>
    <scope>NUCLEOTIDE SEQUENCE</scope>
</reference>
<dbReference type="EMBL" id="VSSQ01000341">
    <property type="protein sequence ID" value="MPL91861.1"/>
    <property type="molecule type" value="Genomic_DNA"/>
</dbReference>
<dbReference type="GO" id="GO:0001681">
    <property type="term" value="F:sialate O-acetylesterase activity"/>
    <property type="evidence" value="ECO:0007669"/>
    <property type="project" value="InterPro"/>
</dbReference>
<dbReference type="Gene3D" id="2.60.40.10">
    <property type="entry name" value="Immunoglobulins"/>
    <property type="match status" value="1"/>
</dbReference>
<name>A0A644VKK4_9ZZZZ</name>
<dbReference type="SUPFAM" id="SSF49785">
    <property type="entry name" value="Galactose-binding domain-like"/>
    <property type="match status" value="1"/>
</dbReference>
<dbReference type="InterPro" id="IPR005181">
    <property type="entry name" value="SASA"/>
</dbReference>
<dbReference type="InterPro" id="IPR008979">
    <property type="entry name" value="Galactose-bd-like_sf"/>
</dbReference>
<keyword evidence="1" id="KW-0378">Hydrolase</keyword>
<dbReference type="Gene3D" id="3.40.50.1110">
    <property type="entry name" value="SGNH hydrolase"/>
    <property type="match status" value="2"/>
</dbReference>
<organism evidence="3">
    <name type="scientific">bioreactor metagenome</name>
    <dbReference type="NCBI Taxonomy" id="1076179"/>
    <lineage>
        <taxon>unclassified sequences</taxon>
        <taxon>metagenomes</taxon>
        <taxon>ecological metagenomes</taxon>
    </lineage>
</organism>
<proteinExistence type="predicted"/>
<feature type="domain" description="Sialate O-acetylesterase" evidence="2">
    <location>
        <begin position="112"/>
        <end position="259"/>
    </location>
</feature>
<accession>A0A644VKK4</accession>